<dbReference type="STRING" id="546275.FUSPEROL_00011"/>
<keyword evidence="2 4" id="KW-0472">Membrane</keyword>
<dbReference type="OrthoDB" id="9789430at2"/>
<feature type="signal peptide" evidence="5">
    <location>
        <begin position="1"/>
        <end position="24"/>
    </location>
</feature>
<feature type="chain" id="PRO_5003054960" evidence="5">
    <location>
        <begin position="25"/>
        <end position="171"/>
    </location>
</feature>
<evidence type="ECO:0000313" key="7">
    <source>
        <dbReference type="EMBL" id="EFE88027.1"/>
    </source>
</evidence>
<dbReference type="RefSeq" id="WP_005970287.1">
    <property type="nucleotide sequence ID" value="NZ_GG665878.1"/>
</dbReference>
<evidence type="ECO:0000256" key="5">
    <source>
        <dbReference type="SAM" id="SignalP"/>
    </source>
</evidence>
<dbReference type="InterPro" id="IPR006664">
    <property type="entry name" value="OMP_bac"/>
</dbReference>
<dbReference type="HOGENOM" id="CLU_1558512_0_0_0"/>
<feature type="domain" description="OmpA-like" evidence="6">
    <location>
        <begin position="55"/>
        <end position="171"/>
    </location>
</feature>
<dbReference type="Gene3D" id="3.30.1330.60">
    <property type="entry name" value="OmpA-like domain"/>
    <property type="match status" value="1"/>
</dbReference>
<comment type="caution">
    <text evidence="7">The sequence shown here is derived from an EMBL/GenBank/DDBJ whole genome shotgun (WGS) entry which is preliminary data.</text>
</comment>
<dbReference type="AlphaFoldDB" id="D4CRK3"/>
<feature type="non-terminal residue" evidence="7">
    <location>
        <position position="1"/>
    </location>
</feature>
<dbReference type="GeneID" id="78418357"/>
<evidence type="ECO:0000256" key="3">
    <source>
        <dbReference type="ARBA" id="ARBA00023237"/>
    </source>
</evidence>
<dbReference type="GO" id="GO:0009279">
    <property type="term" value="C:cell outer membrane"/>
    <property type="evidence" value="ECO:0007669"/>
    <property type="project" value="UniProtKB-SubCell"/>
</dbReference>
<dbReference type="InterPro" id="IPR036737">
    <property type="entry name" value="OmpA-like_sf"/>
</dbReference>
<accession>D4CRK3</accession>
<evidence type="ECO:0000256" key="1">
    <source>
        <dbReference type="ARBA" id="ARBA00004442"/>
    </source>
</evidence>
<comment type="subcellular location">
    <subcellularLocation>
        <location evidence="1">Cell outer membrane</location>
    </subcellularLocation>
</comment>
<dbReference type="eggNOG" id="COG2885">
    <property type="taxonomic scope" value="Bacteria"/>
</dbReference>
<dbReference type="PRINTS" id="PR01021">
    <property type="entry name" value="OMPADOMAIN"/>
</dbReference>
<dbReference type="SUPFAM" id="SSF103088">
    <property type="entry name" value="OmpA-like"/>
    <property type="match status" value="1"/>
</dbReference>
<evidence type="ECO:0000313" key="8">
    <source>
        <dbReference type="Proteomes" id="UP000003748"/>
    </source>
</evidence>
<dbReference type="Proteomes" id="UP000003748">
    <property type="component" value="Unassembled WGS sequence"/>
</dbReference>
<protein>
    <submittedName>
        <fullName evidence="7">OmpA family protein</fullName>
    </submittedName>
</protein>
<name>D4CRK3_9FUSO</name>
<evidence type="ECO:0000256" key="4">
    <source>
        <dbReference type="PROSITE-ProRule" id="PRU00473"/>
    </source>
</evidence>
<proteinExistence type="predicted"/>
<dbReference type="EMBL" id="ACJY01000004">
    <property type="protein sequence ID" value="EFE88027.1"/>
    <property type="molecule type" value="Genomic_DNA"/>
</dbReference>
<keyword evidence="5" id="KW-0732">Signal</keyword>
<dbReference type="CDD" id="cd07185">
    <property type="entry name" value="OmpA_C-like"/>
    <property type="match status" value="1"/>
</dbReference>
<dbReference type="InterPro" id="IPR050330">
    <property type="entry name" value="Bact_OuterMem_StrucFunc"/>
</dbReference>
<organism evidence="7 8">
    <name type="scientific">Fusobacterium periodonticum ATCC 33693</name>
    <dbReference type="NCBI Taxonomy" id="546275"/>
    <lineage>
        <taxon>Bacteria</taxon>
        <taxon>Fusobacteriati</taxon>
        <taxon>Fusobacteriota</taxon>
        <taxon>Fusobacteriia</taxon>
        <taxon>Fusobacteriales</taxon>
        <taxon>Fusobacteriaceae</taxon>
        <taxon>Fusobacterium</taxon>
    </lineage>
</organism>
<dbReference type="PANTHER" id="PTHR30329">
    <property type="entry name" value="STATOR ELEMENT OF FLAGELLAR MOTOR COMPLEX"/>
    <property type="match status" value="1"/>
</dbReference>
<gene>
    <name evidence="7" type="ORF">FUSPEROL_00011</name>
</gene>
<dbReference type="Pfam" id="PF00691">
    <property type="entry name" value="OmpA"/>
    <property type="match status" value="1"/>
</dbReference>
<evidence type="ECO:0000256" key="2">
    <source>
        <dbReference type="ARBA" id="ARBA00023136"/>
    </source>
</evidence>
<dbReference type="PROSITE" id="PS51123">
    <property type="entry name" value="OMPA_2"/>
    <property type="match status" value="1"/>
</dbReference>
<evidence type="ECO:0000259" key="6">
    <source>
        <dbReference type="PROSITE" id="PS51123"/>
    </source>
</evidence>
<dbReference type="InterPro" id="IPR006665">
    <property type="entry name" value="OmpA-like"/>
</dbReference>
<reference evidence="7 8" key="1">
    <citation type="submission" date="2010-02" db="EMBL/GenBank/DDBJ databases">
        <authorList>
            <person name="Weinstock G."/>
            <person name="Sodergren E."/>
            <person name="Clifton S."/>
            <person name="Fulton L."/>
            <person name="Fulton B."/>
            <person name="Courtney L."/>
            <person name="Fronick C."/>
            <person name="Harrison M."/>
            <person name="Strong C."/>
            <person name="Farmer C."/>
            <person name="Delahaunty K."/>
            <person name="Markovic C."/>
            <person name="Hall O."/>
            <person name="Minx P."/>
            <person name="Tomlinson C."/>
            <person name="Mitreva M."/>
            <person name="Nelson J."/>
            <person name="Hou S."/>
            <person name="Wollam A."/>
            <person name="Pepin K.H."/>
            <person name="Johnson M."/>
            <person name="Bhonagiri V."/>
            <person name="Zhang X."/>
            <person name="Suruliraj S."/>
            <person name="Warren W."/>
            <person name="Chinwalla A."/>
            <person name="Mardis E.R."/>
            <person name="Wilson R.K."/>
        </authorList>
    </citation>
    <scope>NUCLEOTIDE SEQUENCE [LARGE SCALE GENOMIC DNA]</scope>
    <source>
        <strain evidence="7 8">ATCC 33693</strain>
    </source>
</reference>
<sequence length="171" mass="19555">AKRKSTTTIITLLLLLVFSLPTLAALTTTQMRENTIRINALEIKNIDITNIEAPKEMTIVLDERALNFDFDKSVVKPQYFEMLNNLKDFIEQNNYEVTLEGHTDSIGSNQYNIGLSRRRAEAVKAKLIEFGLAEERIVGIEAKGEEYPVATNETPEGRLQNRRVEFRLVQR</sequence>
<keyword evidence="3" id="KW-0998">Cell outer membrane</keyword>
<dbReference type="PANTHER" id="PTHR30329:SF21">
    <property type="entry name" value="LIPOPROTEIN YIAD-RELATED"/>
    <property type="match status" value="1"/>
</dbReference>